<comment type="caution">
    <text evidence="1">The sequence shown here is derived from an EMBL/GenBank/DDBJ whole genome shotgun (WGS) entry which is preliminary data.</text>
</comment>
<reference evidence="1 2" key="1">
    <citation type="submission" date="2024-02" db="EMBL/GenBank/DDBJ databases">
        <authorList>
            <person name="Chen Y."/>
            <person name="Shah S."/>
            <person name="Dougan E. K."/>
            <person name="Thang M."/>
            <person name="Chan C."/>
        </authorList>
    </citation>
    <scope>NUCLEOTIDE SEQUENCE [LARGE SCALE GENOMIC DNA]</scope>
</reference>
<evidence type="ECO:0000313" key="1">
    <source>
        <dbReference type="EMBL" id="CAK9100838.1"/>
    </source>
</evidence>
<organism evidence="1 2">
    <name type="scientific">Durusdinium trenchii</name>
    <dbReference type="NCBI Taxonomy" id="1381693"/>
    <lineage>
        <taxon>Eukaryota</taxon>
        <taxon>Sar</taxon>
        <taxon>Alveolata</taxon>
        <taxon>Dinophyceae</taxon>
        <taxon>Suessiales</taxon>
        <taxon>Symbiodiniaceae</taxon>
        <taxon>Durusdinium</taxon>
    </lineage>
</organism>
<evidence type="ECO:0000313" key="2">
    <source>
        <dbReference type="Proteomes" id="UP001642484"/>
    </source>
</evidence>
<dbReference type="SUPFAM" id="SSF52058">
    <property type="entry name" value="L domain-like"/>
    <property type="match status" value="1"/>
</dbReference>
<sequence>MAVRLPARQVNGELMHLEVTAEMTGKELKQQIKEGQLWDEVTHQTTVVEIVVGDRLLDNDEVVDAGQVADAVVTVVFKPNIARCSKKGEFASFGSDLDLDHPFVVEIPDHETQIGEHAFVDCNMLTKVVIPNSVTHIGGNAFDGCRSLAHLTIPNSVTHIGDNAFRGCRSLAHLTIPNSVTHIGNNAFEGCTSLADLTFPQSLTSIRDGDFIDSSLSADTGSQMHTFSSCHIA</sequence>
<dbReference type="Pfam" id="PF13306">
    <property type="entry name" value="LRR_5"/>
    <property type="match status" value="1"/>
</dbReference>
<dbReference type="Proteomes" id="UP001642484">
    <property type="component" value="Unassembled WGS sequence"/>
</dbReference>
<protein>
    <recommendedName>
        <fullName evidence="3">Leucine-rich repeat domain-containing protein</fullName>
    </recommendedName>
</protein>
<dbReference type="Gene3D" id="3.80.10.10">
    <property type="entry name" value="Ribonuclease Inhibitor"/>
    <property type="match status" value="1"/>
</dbReference>
<dbReference type="InterPro" id="IPR032675">
    <property type="entry name" value="LRR_dom_sf"/>
</dbReference>
<dbReference type="InterPro" id="IPR026906">
    <property type="entry name" value="LRR_5"/>
</dbReference>
<proteinExistence type="predicted"/>
<dbReference type="PANTHER" id="PTHR45661">
    <property type="entry name" value="SURFACE ANTIGEN"/>
    <property type="match status" value="1"/>
</dbReference>
<gene>
    <name evidence="1" type="ORF">CCMP2556_LOCUS47586</name>
</gene>
<dbReference type="EMBL" id="CAXAMN010026139">
    <property type="protein sequence ID" value="CAK9100838.1"/>
    <property type="molecule type" value="Genomic_DNA"/>
</dbReference>
<name>A0ABP0RMH2_9DINO</name>
<dbReference type="PANTHER" id="PTHR45661:SF3">
    <property type="entry name" value="IG-LIKE DOMAIN-CONTAINING PROTEIN"/>
    <property type="match status" value="1"/>
</dbReference>
<dbReference type="InterPro" id="IPR053139">
    <property type="entry name" value="Surface_bspA-like"/>
</dbReference>
<keyword evidence="2" id="KW-1185">Reference proteome</keyword>
<accession>A0ABP0RMH2</accession>
<evidence type="ECO:0008006" key="3">
    <source>
        <dbReference type="Google" id="ProtNLM"/>
    </source>
</evidence>